<organism evidence="1 2">
    <name type="scientific">Eubacterium multiforme</name>
    <dbReference type="NCBI Taxonomy" id="83339"/>
    <lineage>
        <taxon>Bacteria</taxon>
        <taxon>Bacillati</taxon>
        <taxon>Bacillota</taxon>
        <taxon>Clostridia</taxon>
        <taxon>Eubacteriales</taxon>
        <taxon>Eubacteriaceae</taxon>
        <taxon>Eubacterium</taxon>
    </lineage>
</organism>
<comment type="caution">
    <text evidence="1">The sequence shown here is derived from an EMBL/GenBank/DDBJ whole genome shotgun (WGS) entry which is preliminary data.</text>
</comment>
<protein>
    <submittedName>
        <fullName evidence="1">Uncharacterized protein</fullName>
    </submittedName>
</protein>
<gene>
    <name evidence="1" type="ORF">J2S18_001983</name>
</gene>
<proteinExistence type="predicted"/>
<name>A0ABT9UUQ0_9FIRM</name>
<evidence type="ECO:0000313" key="2">
    <source>
        <dbReference type="Proteomes" id="UP001228504"/>
    </source>
</evidence>
<dbReference type="EMBL" id="JAUSUF010000006">
    <property type="protein sequence ID" value="MDQ0150047.1"/>
    <property type="molecule type" value="Genomic_DNA"/>
</dbReference>
<reference evidence="1 2" key="1">
    <citation type="submission" date="2023-07" db="EMBL/GenBank/DDBJ databases">
        <title>Genomic Encyclopedia of Type Strains, Phase IV (KMG-IV): sequencing the most valuable type-strain genomes for metagenomic binning, comparative biology and taxonomic classification.</title>
        <authorList>
            <person name="Goeker M."/>
        </authorList>
    </citation>
    <scope>NUCLEOTIDE SEQUENCE [LARGE SCALE GENOMIC DNA]</scope>
    <source>
        <strain evidence="1 2">DSM 20694</strain>
    </source>
</reference>
<evidence type="ECO:0000313" key="1">
    <source>
        <dbReference type="EMBL" id="MDQ0150047.1"/>
    </source>
</evidence>
<keyword evidence="2" id="KW-1185">Reference proteome</keyword>
<accession>A0ABT9UUQ0</accession>
<dbReference type="Proteomes" id="UP001228504">
    <property type="component" value="Unassembled WGS sequence"/>
</dbReference>
<dbReference type="RefSeq" id="WP_307486368.1">
    <property type="nucleotide sequence ID" value="NZ_JAUSUF010000006.1"/>
</dbReference>
<sequence>MSKVKAIKELEYSKWDKDKRICCCSYNNPLCNNYNNCEIITVDINPYDGINDTFKNNNRRYKRVHNRLRQI</sequence>